<evidence type="ECO:0000256" key="1">
    <source>
        <dbReference type="SAM" id="Coils"/>
    </source>
</evidence>
<comment type="caution">
    <text evidence="2">The sequence shown here is derived from an EMBL/GenBank/DDBJ whole genome shotgun (WGS) entry which is preliminary data.</text>
</comment>
<dbReference type="InterPro" id="IPR009053">
    <property type="entry name" value="Prefoldin"/>
</dbReference>
<organism evidence="2 3">
    <name type="scientific">Papiliotrema laurentii</name>
    <name type="common">Cryptococcus laurentii</name>
    <dbReference type="NCBI Taxonomy" id="5418"/>
    <lineage>
        <taxon>Eukaryota</taxon>
        <taxon>Fungi</taxon>
        <taxon>Dikarya</taxon>
        <taxon>Basidiomycota</taxon>
        <taxon>Agaricomycotina</taxon>
        <taxon>Tremellomycetes</taxon>
        <taxon>Tremellales</taxon>
        <taxon>Rhynchogastremaceae</taxon>
        <taxon>Papiliotrema</taxon>
    </lineage>
</organism>
<dbReference type="EMBL" id="JAODAN010000012">
    <property type="protein sequence ID" value="KAK1921006.1"/>
    <property type="molecule type" value="Genomic_DNA"/>
</dbReference>
<keyword evidence="3" id="KW-1185">Reference proteome</keyword>
<dbReference type="Proteomes" id="UP001182556">
    <property type="component" value="Unassembled WGS sequence"/>
</dbReference>
<name>A0AAD9CXP0_PAPLA</name>
<evidence type="ECO:0000313" key="3">
    <source>
        <dbReference type="Proteomes" id="UP001182556"/>
    </source>
</evidence>
<reference evidence="2" key="1">
    <citation type="submission" date="2023-02" db="EMBL/GenBank/DDBJ databases">
        <title>Identification and recombinant expression of a fungal hydrolase from Papiliotrema laurentii that hydrolyzes apple cutin and clears colloidal polyester polyurethane.</title>
        <authorList>
            <consortium name="DOE Joint Genome Institute"/>
            <person name="Roman V.A."/>
            <person name="Bojanowski C."/>
            <person name="Crable B.R."/>
            <person name="Wagner D.N."/>
            <person name="Hung C.S."/>
            <person name="Nadeau L.J."/>
            <person name="Schratz L."/>
            <person name="Haridas S."/>
            <person name="Pangilinan J."/>
            <person name="Lipzen A."/>
            <person name="Na H."/>
            <person name="Yan M."/>
            <person name="Ng V."/>
            <person name="Grigoriev I.V."/>
            <person name="Spatafora J.W."/>
            <person name="Barlow D."/>
            <person name="Biffinger J."/>
            <person name="Kelley-Loughnane N."/>
            <person name="Varaljay V.A."/>
            <person name="Crookes-Goodson W.J."/>
        </authorList>
    </citation>
    <scope>NUCLEOTIDE SEQUENCE</scope>
    <source>
        <strain evidence="2">5307AH</strain>
    </source>
</reference>
<dbReference type="Gene3D" id="1.10.287.370">
    <property type="match status" value="1"/>
</dbReference>
<protein>
    <submittedName>
        <fullName evidence="2">Prefoldin subunit-domain-containing protein</fullName>
    </submittedName>
</protein>
<feature type="coiled-coil region" evidence="1">
    <location>
        <begin position="22"/>
        <end position="52"/>
    </location>
</feature>
<dbReference type="Pfam" id="PF02996">
    <property type="entry name" value="Prefoldin"/>
    <property type="match status" value="1"/>
</dbReference>
<evidence type="ECO:0000313" key="2">
    <source>
        <dbReference type="EMBL" id="KAK1921006.1"/>
    </source>
</evidence>
<dbReference type="SUPFAM" id="SSF46579">
    <property type="entry name" value="Prefoldin"/>
    <property type="match status" value="1"/>
</dbReference>
<sequence length="145" mass="16110">MATTSKSHTYSNHLNTTLLPTLQLVRQNLAQVEHDLEEYHDLEDKLAGLEQAQGRQETLTELGAGIYAEAHIPETSTITLDLGLETHANLTLSEARSFVSQRITVLEKKLQVVRDREQGITWQIEQFQGALSEVGASDKSPVSTQ</sequence>
<accession>A0AAD9CXP0</accession>
<gene>
    <name evidence="2" type="ORF">DB88DRAFT_513738</name>
</gene>
<dbReference type="InterPro" id="IPR004127">
    <property type="entry name" value="Prefoldin_subunit_alpha"/>
</dbReference>
<keyword evidence="1" id="KW-0175">Coiled coil</keyword>
<proteinExistence type="predicted"/>
<dbReference type="CDD" id="cd23158">
    <property type="entry name" value="Prefoldin_UXT"/>
    <property type="match status" value="1"/>
</dbReference>
<dbReference type="AlphaFoldDB" id="A0AAD9CXP0"/>